<sequence length="130" mass="14656">MKYAYTILYVENVENTIAFYENAFGFQKKFMTPEADYGELISGGTTIAFASYGLGKSNFKKGYKVSSLNEKPFGIELVFTTESIETDFKRAIDAGAIEYEPIVEKPWGQKVGYLRDINGFLIEVCTPIKE</sequence>
<keyword evidence="3" id="KW-1185">Reference proteome</keyword>
<name>A0A842IPC4_9FLAO</name>
<dbReference type="RefSeq" id="WP_185787461.1">
    <property type="nucleotide sequence ID" value="NZ_JACLCP010000001.1"/>
</dbReference>
<proteinExistence type="predicted"/>
<accession>A0A842IPC4</accession>
<organism evidence="2 3">
    <name type="scientific">Winogradskyella flava</name>
    <dbReference type="NCBI Taxonomy" id="1884876"/>
    <lineage>
        <taxon>Bacteria</taxon>
        <taxon>Pseudomonadati</taxon>
        <taxon>Bacteroidota</taxon>
        <taxon>Flavobacteriia</taxon>
        <taxon>Flavobacteriales</taxon>
        <taxon>Flavobacteriaceae</taxon>
        <taxon>Winogradskyella</taxon>
    </lineage>
</organism>
<evidence type="ECO:0000313" key="2">
    <source>
        <dbReference type="EMBL" id="MBC2843746.1"/>
    </source>
</evidence>
<dbReference type="Pfam" id="PF12681">
    <property type="entry name" value="Glyoxalase_2"/>
    <property type="match status" value="1"/>
</dbReference>
<reference evidence="2" key="1">
    <citation type="submission" date="2020-08" db="EMBL/GenBank/DDBJ databases">
        <title>Winogradskyella ouciana sp. nov., isolated from the hadal seawater of the Mariana Trench.</title>
        <authorList>
            <person name="He X."/>
        </authorList>
    </citation>
    <scope>NUCLEOTIDE SEQUENCE [LARGE SCALE GENOMIC DNA]</scope>
    <source>
        <strain evidence="2">KCTC 52348</strain>
    </source>
</reference>
<dbReference type="AlphaFoldDB" id="A0A842IPC4"/>
<feature type="domain" description="VOC" evidence="1">
    <location>
        <begin position="2"/>
        <end position="127"/>
    </location>
</feature>
<dbReference type="InterPro" id="IPR050383">
    <property type="entry name" value="GlyoxalaseI/FosfomycinResist"/>
</dbReference>
<dbReference type="InterPro" id="IPR025870">
    <property type="entry name" value="Glyoxalase-like_dom"/>
</dbReference>
<comment type="caution">
    <text evidence="2">The sequence shown here is derived from an EMBL/GenBank/DDBJ whole genome shotgun (WGS) entry which is preliminary data.</text>
</comment>
<dbReference type="PROSITE" id="PS51819">
    <property type="entry name" value="VOC"/>
    <property type="match status" value="1"/>
</dbReference>
<dbReference type="InterPro" id="IPR029068">
    <property type="entry name" value="Glyas_Bleomycin-R_OHBP_Dase"/>
</dbReference>
<dbReference type="SUPFAM" id="SSF54593">
    <property type="entry name" value="Glyoxalase/Bleomycin resistance protein/Dihydroxybiphenyl dioxygenase"/>
    <property type="match status" value="1"/>
</dbReference>
<dbReference type="Gene3D" id="3.10.180.10">
    <property type="entry name" value="2,3-Dihydroxybiphenyl 1,2-Dioxygenase, domain 1"/>
    <property type="match status" value="1"/>
</dbReference>
<dbReference type="PANTHER" id="PTHR21366">
    <property type="entry name" value="GLYOXALASE FAMILY PROTEIN"/>
    <property type="match status" value="1"/>
</dbReference>
<dbReference type="Proteomes" id="UP000533900">
    <property type="component" value="Unassembled WGS sequence"/>
</dbReference>
<evidence type="ECO:0000313" key="3">
    <source>
        <dbReference type="Proteomes" id="UP000533900"/>
    </source>
</evidence>
<dbReference type="InterPro" id="IPR037523">
    <property type="entry name" value="VOC_core"/>
</dbReference>
<protein>
    <submittedName>
        <fullName evidence="2">VOC family protein</fullName>
    </submittedName>
</protein>
<gene>
    <name evidence="2" type="ORF">H7F21_01485</name>
</gene>
<dbReference type="EMBL" id="JACLCP010000001">
    <property type="protein sequence ID" value="MBC2843746.1"/>
    <property type="molecule type" value="Genomic_DNA"/>
</dbReference>
<evidence type="ECO:0000259" key="1">
    <source>
        <dbReference type="PROSITE" id="PS51819"/>
    </source>
</evidence>
<dbReference type="PANTHER" id="PTHR21366:SF22">
    <property type="entry name" value="VOC DOMAIN-CONTAINING PROTEIN"/>
    <property type="match status" value="1"/>
</dbReference>